<feature type="domain" description="C-methyltransferase" evidence="2">
    <location>
        <begin position="246"/>
        <end position="404"/>
    </location>
</feature>
<dbReference type="InterPro" id="IPR013630">
    <property type="entry name" value="Methyltransf_Zn-bd_dom_put"/>
</dbReference>
<gene>
    <name evidence="3" type="ORF">GCM10007301_05770</name>
</gene>
<dbReference type="Proteomes" id="UP000606044">
    <property type="component" value="Unassembled WGS sequence"/>
</dbReference>
<dbReference type="Gene3D" id="6.20.50.110">
    <property type="entry name" value="Methyltransferase, zinc-binding domain"/>
    <property type="match status" value="1"/>
</dbReference>
<keyword evidence="3" id="KW-0808">Transferase</keyword>
<dbReference type="GO" id="GO:0008168">
    <property type="term" value="F:methyltransferase activity"/>
    <property type="evidence" value="ECO:0007669"/>
    <property type="project" value="UniProtKB-KW"/>
</dbReference>
<dbReference type="InterPro" id="IPR029063">
    <property type="entry name" value="SAM-dependent_MTases_sf"/>
</dbReference>
<accession>A0A917BMG8</accession>
<keyword evidence="4" id="KW-1185">Reference proteome</keyword>
<dbReference type="PANTHER" id="PTHR43861:SF5">
    <property type="entry name" value="BLL5978 PROTEIN"/>
    <property type="match status" value="1"/>
</dbReference>
<dbReference type="Gene3D" id="3.40.50.150">
    <property type="entry name" value="Vaccinia Virus protein VP39"/>
    <property type="match status" value="1"/>
</dbReference>
<dbReference type="Pfam" id="PF08484">
    <property type="entry name" value="Methyltransf_14"/>
    <property type="match status" value="1"/>
</dbReference>
<dbReference type="CDD" id="cd02440">
    <property type="entry name" value="AdoMet_MTases"/>
    <property type="match status" value="1"/>
</dbReference>
<protein>
    <submittedName>
        <fullName evidence="3">SAM-dependent methyltransferase</fullName>
    </submittedName>
</protein>
<dbReference type="GO" id="GO:0032259">
    <property type="term" value="P:methylation"/>
    <property type="evidence" value="ECO:0007669"/>
    <property type="project" value="UniProtKB-KW"/>
</dbReference>
<dbReference type="InterPro" id="IPR038576">
    <property type="entry name" value="Methyltransf_Zn-bd_dom_put_sf"/>
</dbReference>
<keyword evidence="3" id="KW-0489">Methyltransferase</keyword>
<feature type="domain" description="Methyltransferase putative zinc binding" evidence="1">
    <location>
        <begin position="6"/>
        <end position="67"/>
    </location>
</feature>
<dbReference type="Pfam" id="PF13489">
    <property type="entry name" value="Methyltransf_23"/>
    <property type="match status" value="1"/>
</dbReference>
<dbReference type="SUPFAM" id="SSF53335">
    <property type="entry name" value="S-adenosyl-L-methionine-dependent methyltransferases"/>
    <property type="match status" value="1"/>
</dbReference>
<organism evidence="3 4">
    <name type="scientific">Azorhizobium oxalatiphilum</name>
    <dbReference type="NCBI Taxonomy" id="980631"/>
    <lineage>
        <taxon>Bacteria</taxon>
        <taxon>Pseudomonadati</taxon>
        <taxon>Pseudomonadota</taxon>
        <taxon>Alphaproteobacteria</taxon>
        <taxon>Hyphomicrobiales</taxon>
        <taxon>Xanthobacteraceae</taxon>
        <taxon>Azorhizobium</taxon>
    </lineage>
</organism>
<dbReference type="InterPro" id="IPR013691">
    <property type="entry name" value="MeTrfase_14"/>
</dbReference>
<dbReference type="Pfam" id="PF08421">
    <property type="entry name" value="Methyltransf_13"/>
    <property type="match status" value="1"/>
</dbReference>
<dbReference type="RefSeq" id="WP_188575219.1">
    <property type="nucleotide sequence ID" value="NZ_BMCT01000001.1"/>
</dbReference>
<evidence type="ECO:0000259" key="1">
    <source>
        <dbReference type="Pfam" id="PF08421"/>
    </source>
</evidence>
<evidence type="ECO:0000313" key="3">
    <source>
        <dbReference type="EMBL" id="GGF49383.1"/>
    </source>
</evidence>
<sequence>MKAGHCRFCNAPLSLSFVDLGSTPLANSYVPPERANAPEPSFPLRAFVCGDCRLVQADAFVPPEEIFGHYAYFSSFSDSWVAHAKRFAHMAMERFGIGPKSLVVEVASNDGYLLRHFVEAGVPVLGIEPAANVAEAARAIGVRTEARFFGAETGADITTREGGADLVVANNVLAHVPDINDFVEGFARVLKPEGVVSIEFPHLLRLIEQVQFDTVYHEHFYYLSLLAVEKVMAAHGLRVFDVEEWPTHGGSLRVFACLKAAAHKEQPGVAKVRADEAEAGLDADAIYADFQRRVTPIRDGLLAFLRNAKAEGKSVAAYGAAAKGNTLLNFCGVGTDLIDYVVDRNPHKQGHLLPGSHLPVHAPEKLGETKPDYVLILPWNIKDEVVASNAAVRGWGGQFVIAVPELTVLQ</sequence>
<reference evidence="3" key="1">
    <citation type="journal article" date="2014" name="Int. J. Syst. Evol. Microbiol.">
        <title>Complete genome sequence of Corynebacterium casei LMG S-19264T (=DSM 44701T), isolated from a smear-ripened cheese.</title>
        <authorList>
            <consortium name="US DOE Joint Genome Institute (JGI-PGF)"/>
            <person name="Walter F."/>
            <person name="Albersmeier A."/>
            <person name="Kalinowski J."/>
            <person name="Ruckert C."/>
        </authorList>
    </citation>
    <scope>NUCLEOTIDE SEQUENCE</scope>
    <source>
        <strain evidence="3">CCM 7897</strain>
    </source>
</reference>
<proteinExistence type="predicted"/>
<dbReference type="Gene3D" id="3.40.50.720">
    <property type="entry name" value="NAD(P)-binding Rossmann-like Domain"/>
    <property type="match status" value="1"/>
</dbReference>
<evidence type="ECO:0000259" key="2">
    <source>
        <dbReference type="Pfam" id="PF08484"/>
    </source>
</evidence>
<comment type="caution">
    <text evidence="3">The sequence shown here is derived from an EMBL/GenBank/DDBJ whole genome shotgun (WGS) entry which is preliminary data.</text>
</comment>
<dbReference type="PANTHER" id="PTHR43861">
    <property type="entry name" value="TRANS-ACONITATE 2-METHYLTRANSFERASE-RELATED"/>
    <property type="match status" value="1"/>
</dbReference>
<dbReference type="Gene3D" id="6.10.250.3100">
    <property type="match status" value="1"/>
</dbReference>
<name>A0A917BMG8_9HYPH</name>
<dbReference type="AlphaFoldDB" id="A0A917BMG8"/>
<reference evidence="3" key="2">
    <citation type="submission" date="2020-09" db="EMBL/GenBank/DDBJ databases">
        <authorList>
            <person name="Sun Q."/>
            <person name="Sedlacek I."/>
        </authorList>
    </citation>
    <scope>NUCLEOTIDE SEQUENCE</scope>
    <source>
        <strain evidence="3">CCM 7897</strain>
    </source>
</reference>
<dbReference type="EMBL" id="BMCT01000001">
    <property type="protein sequence ID" value="GGF49383.1"/>
    <property type="molecule type" value="Genomic_DNA"/>
</dbReference>
<evidence type="ECO:0000313" key="4">
    <source>
        <dbReference type="Proteomes" id="UP000606044"/>
    </source>
</evidence>